<evidence type="ECO:0000259" key="3">
    <source>
        <dbReference type="Pfam" id="PF23771"/>
    </source>
</evidence>
<dbReference type="PhylomeDB" id="Q2J6Z1"/>
<dbReference type="AlphaFoldDB" id="Q2J6Z1"/>
<proteinExistence type="predicted"/>
<dbReference type="InterPro" id="IPR055592">
    <property type="entry name" value="DUF7168"/>
</dbReference>
<evidence type="ECO:0000259" key="2">
    <source>
        <dbReference type="Pfam" id="PF10979"/>
    </source>
</evidence>
<feature type="domain" description="DUF7168" evidence="3">
    <location>
        <begin position="75"/>
        <end position="180"/>
    </location>
</feature>
<dbReference type="InterPro" id="IPR024498">
    <property type="entry name" value="DUF2786"/>
</dbReference>
<dbReference type="STRING" id="106370.Francci3_3599"/>
<feature type="region of interest" description="Disordered" evidence="1">
    <location>
        <begin position="166"/>
        <end position="189"/>
    </location>
</feature>
<dbReference type="OrthoDB" id="5145833at2"/>
<evidence type="ECO:0000256" key="1">
    <source>
        <dbReference type="SAM" id="MobiDB-lite"/>
    </source>
</evidence>
<organism evidence="4 5">
    <name type="scientific">Frankia casuarinae (strain DSM 45818 / CECT 9043 / HFP020203 / CcI3)</name>
    <dbReference type="NCBI Taxonomy" id="106370"/>
    <lineage>
        <taxon>Bacteria</taxon>
        <taxon>Bacillati</taxon>
        <taxon>Actinomycetota</taxon>
        <taxon>Actinomycetes</taxon>
        <taxon>Frankiales</taxon>
        <taxon>Frankiaceae</taxon>
        <taxon>Frankia</taxon>
    </lineage>
</organism>
<protein>
    <submittedName>
        <fullName evidence="4">Uncharacterized protein</fullName>
    </submittedName>
</protein>
<evidence type="ECO:0000313" key="4">
    <source>
        <dbReference type="EMBL" id="ABD12951.1"/>
    </source>
</evidence>
<dbReference type="EMBL" id="CP000249">
    <property type="protein sequence ID" value="ABD12951.1"/>
    <property type="molecule type" value="Genomic_DNA"/>
</dbReference>
<dbReference type="KEGG" id="fra:Francci3_3599"/>
<dbReference type="HOGENOM" id="CLU_098224_0_0_11"/>
<accession>Q2J6Z1</accession>
<dbReference type="Pfam" id="PF23771">
    <property type="entry name" value="DUF7168"/>
    <property type="match status" value="1"/>
</dbReference>
<dbReference type="RefSeq" id="WP_011437975.1">
    <property type="nucleotide sequence ID" value="NC_007777.1"/>
</dbReference>
<sequence>MNPDALLGRIRKLLAMAEAEGLSEAARETYNSKAAELIAQYGIDRALVEEASPHRVEAADLVVAVDPPYARDKISLLAGIAAPLGCRLVYRTEQRAVGTGHSAHLFGMDADIHRVQMLFTSLLVQQAQGLALARPPRQEDPRAFRRSWMAGFAVAVAERLTRTERMARERAQTQQTQTRENGSDRPSTTPSVAVVLANRSQRVDAHLARAYPRLRAPRTRQLSGSGGRAGYQAGERADLGLGSRVSSRVSPAIGMR</sequence>
<dbReference type="Pfam" id="PF10979">
    <property type="entry name" value="DUF2786"/>
    <property type="match status" value="1"/>
</dbReference>
<feature type="region of interest" description="Disordered" evidence="1">
    <location>
        <begin position="211"/>
        <end position="235"/>
    </location>
</feature>
<name>Q2J6Z1_FRACC</name>
<feature type="domain" description="DUF2786" evidence="2">
    <location>
        <begin position="6"/>
        <end position="45"/>
    </location>
</feature>
<keyword evidence="5" id="KW-1185">Reference proteome</keyword>
<reference evidence="4 5" key="1">
    <citation type="journal article" date="2007" name="Genome Res.">
        <title>Genome characteristics of facultatively symbiotic Frankia sp. strains reflect host range and host plant biogeography.</title>
        <authorList>
            <person name="Normand P."/>
            <person name="Lapierre P."/>
            <person name="Tisa L.S."/>
            <person name="Gogarten J.P."/>
            <person name="Alloisio N."/>
            <person name="Bagnarol E."/>
            <person name="Bassi C.A."/>
            <person name="Berry A.M."/>
            <person name="Bickhart D.M."/>
            <person name="Choisne N."/>
            <person name="Couloux A."/>
            <person name="Cournoyer B."/>
            <person name="Cruveiller S."/>
            <person name="Daubin V."/>
            <person name="Demange N."/>
            <person name="Francino M.P."/>
            <person name="Goltsman E."/>
            <person name="Huang Y."/>
            <person name="Kopp O.R."/>
            <person name="Labarre L."/>
            <person name="Lapidus A."/>
            <person name="Lavire C."/>
            <person name="Marechal J."/>
            <person name="Martinez M."/>
            <person name="Mastronunzio J.E."/>
            <person name="Mullin B.C."/>
            <person name="Niemann J."/>
            <person name="Pujic P."/>
            <person name="Rawnsley T."/>
            <person name="Rouy Z."/>
            <person name="Schenowitz C."/>
            <person name="Sellstedt A."/>
            <person name="Tavares F."/>
            <person name="Tomkins J.P."/>
            <person name="Vallenet D."/>
            <person name="Valverde C."/>
            <person name="Wall L.G."/>
            <person name="Wang Y."/>
            <person name="Medigue C."/>
            <person name="Benson D.R."/>
        </authorList>
    </citation>
    <scope>NUCLEOTIDE SEQUENCE [LARGE SCALE GENOMIC DNA]</scope>
    <source>
        <strain evidence="5">DSM 45818 / CECT 9043 / CcI3</strain>
    </source>
</reference>
<dbReference type="eggNOG" id="ENOG5031B71">
    <property type="taxonomic scope" value="Bacteria"/>
</dbReference>
<evidence type="ECO:0000313" key="5">
    <source>
        <dbReference type="Proteomes" id="UP000001937"/>
    </source>
</evidence>
<dbReference type="Proteomes" id="UP000001937">
    <property type="component" value="Chromosome"/>
</dbReference>
<gene>
    <name evidence="4" type="ordered locus">Francci3_3599</name>
</gene>